<dbReference type="InterPro" id="IPR000626">
    <property type="entry name" value="Ubiquitin-like_dom"/>
</dbReference>
<dbReference type="EMBL" id="LUGG01000002">
    <property type="protein sequence ID" value="OBZ77356.1"/>
    <property type="molecule type" value="Genomic_DNA"/>
</dbReference>
<sequence>MSDPRPPLSRPLPQPHFDAYPTLDAQSRSSPPSLLEVSIAARLPVDTFSPMCPSARTSYTRVDFSGTGAETPRRLDLDDDTSPHVHVEGDDEPEDAVEQPIPQTPLIALTFLLISGRRRTMSFEPETTVGRVKELVWNAWPNEWQDERPPAPSYLRILHLGKILQDDEILDKLSFPTYLPSSAPTPTIVHLSVRSYAPPTEDTPKKKRRRTGSQNVSSGGELGQEENVPCCSCVIC</sequence>
<reference evidence="3 4" key="1">
    <citation type="submission" date="2016-03" db="EMBL/GenBank/DDBJ databases">
        <title>Whole genome sequencing of Grifola frondosa 9006-11.</title>
        <authorList>
            <person name="Min B."/>
            <person name="Park H."/>
            <person name="Kim J.-G."/>
            <person name="Cho H."/>
            <person name="Oh Y.-L."/>
            <person name="Kong W.-S."/>
            <person name="Choi I.-G."/>
        </authorList>
    </citation>
    <scope>NUCLEOTIDE SEQUENCE [LARGE SCALE GENOMIC DNA]</scope>
    <source>
        <strain evidence="3 4">9006-11</strain>
    </source>
</reference>
<comment type="caution">
    <text evidence="3">The sequence shown here is derived from an EMBL/GenBank/DDBJ whole genome shotgun (WGS) entry which is preliminary data.</text>
</comment>
<gene>
    <name evidence="3" type="primary">Ubl3</name>
    <name evidence="3" type="ORF">A0H81_02085</name>
</gene>
<dbReference type="OMA" id="KELAWNT"/>
<name>A0A1C7MLQ0_GRIFR</name>
<keyword evidence="4" id="KW-1185">Reference proteome</keyword>
<dbReference type="AlphaFoldDB" id="A0A1C7MLQ0"/>
<feature type="region of interest" description="Disordered" evidence="1">
    <location>
        <begin position="63"/>
        <end position="82"/>
    </location>
</feature>
<dbReference type="InterPro" id="IPR040015">
    <property type="entry name" value="UBL3-like"/>
</dbReference>
<feature type="region of interest" description="Disordered" evidence="1">
    <location>
        <begin position="1"/>
        <end position="33"/>
    </location>
</feature>
<dbReference type="Pfam" id="PF13881">
    <property type="entry name" value="Rad60-SLD_2"/>
    <property type="match status" value="1"/>
</dbReference>
<dbReference type="Proteomes" id="UP000092993">
    <property type="component" value="Unassembled WGS sequence"/>
</dbReference>
<evidence type="ECO:0000313" key="4">
    <source>
        <dbReference type="Proteomes" id="UP000092993"/>
    </source>
</evidence>
<dbReference type="OrthoDB" id="1043111at2759"/>
<evidence type="ECO:0000259" key="2">
    <source>
        <dbReference type="PROSITE" id="PS50053"/>
    </source>
</evidence>
<dbReference type="PROSITE" id="PS50053">
    <property type="entry name" value="UBIQUITIN_2"/>
    <property type="match status" value="1"/>
</dbReference>
<evidence type="ECO:0000313" key="3">
    <source>
        <dbReference type="EMBL" id="OBZ77356.1"/>
    </source>
</evidence>
<dbReference type="Gene3D" id="3.10.20.90">
    <property type="entry name" value="Phosphatidylinositol 3-kinase Catalytic Subunit, Chain A, domain 1"/>
    <property type="match status" value="1"/>
</dbReference>
<protein>
    <submittedName>
        <fullName evidence="3">Ubiquitin-like protein 3</fullName>
    </submittedName>
</protein>
<dbReference type="STRING" id="5627.A0A1C7MLQ0"/>
<dbReference type="InterPro" id="IPR029071">
    <property type="entry name" value="Ubiquitin-like_domsf"/>
</dbReference>
<feature type="domain" description="Ubiquitin-like" evidence="2">
    <location>
        <begin position="107"/>
        <end position="175"/>
    </location>
</feature>
<accession>A0A1C7MLQ0</accession>
<dbReference type="SUPFAM" id="SSF54236">
    <property type="entry name" value="Ubiquitin-like"/>
    <property type="match status" value="1"/>
</dbReference>
<organism evidence="3 4">
    <name type="scientific">Grifola frondosa</name>
    <name type="common">Maitake</name>
    <name type="synonym">Polyporus frondosus</name>
    <dbReference type="NCBI Taxonomy" id="5627"/>
    <lineage>
        <taxon>Eukaryota</taxon>
        <taxon>Fungi</taxon>
        <taxon>Dikarya</taxon>
        <taxon>Basidiomycota</taxon>
        <taxon>Agaricomycotina</taxon>
        <taxon>Agaricomycetes</taxon>
        <taxon>Polyporales</taxon>
        <taxon>Grifolaceae</taxon>
        <taxon>Grifola</taxon>
    </lineage>
</organism>
<dbReference type="PANTHER" id="PTHR13169:SF0">
    <property type="entry name" value="UBIQUITIN-LIKE PROTEIN 3"/>
    <property type="match status" value="1"/>
</dbReference>
<proteinExistence type="predicted"/>
<dbReference type="PANTHER" id="PTHR13169">
    <property type="entry name" value="UBIQUITIN-LIKE PROTEIN 3 HCG-1 PROTEIN"/>
    <property type="match status" value="1"/>
</dbReference>
<feature type="region of interest" description="Disordered" evidence="1">
    <location>
        <begin position="190"/>
        <end position="225"/>
    </location>
</feature>
<evidence type="ECO:0000256" key="1">
    <source>
        <dbReference type="SAM" id="MobiDB-lite"/>
    </source>
</evidence>
<dbReference type="InterPro" id="IPR039540">
    <property type="entry name" value="UBL3-like_ubiquitin_dom"/>
</dbReference>
<feature type="compositionally biased region" description="Pro residues" evidence="1">
    <location>
        <begin position="1"/>
        <end position="14"/>
    </location>
</feature>
<feature type="compositionally biased region" description="Basic and acidic residues" evidence="1">
    <location>
        <begin position="71"/>
        <end position="82"/>
    </location>
</feature>